<keyword evidence="1" id="KW-0472">Membrane</keyword>
<accession>A0A4R6RQB4</accession>
<dbReference type="InterPro" id="IPR004711">
    <property type="entry name" value="Benzoate_Transporter"/>
</dbReference>
<keyword evidence="4" id="KW-1185">Reference proteome</keyword>
<feature type="transmembrane region" description="Helical" evidence="1">
    <location>
        <begin position="75"/>
        <end position="93"/>
    </location>
</feature>
<feature type="transmembrane region" description="Helical" evidence="1">
    <location>
        <begin position="99"/>
        <end position="118"/>
    </location>
</feature>
<organism evidence="3 4">
    <name type="scientific">Aquabacterium commune</name>
    <dbReference type="NCBI Taxonomy" id="70586"/>
    <lineage>
        <taxon>Bacteria</taxon>
        <taxon>Pseudomonadati</taxon>
        <taxon>Pseudomonadota</taxon>
        <taxon>Betaproteobacteria</taxon>
        <taxon>Burkholderiales</taxon>
        <taxon>Aquabacterium</taxon>
    </lineage>
</organism>
<dbReference type="GO" id="GO:0003700">
    <property type="term" value="F:DNA-binding transcription factor activity"/>
    <property type="evidence" value="ECO:0007669"/>
    <property type="project" value="InterPro"/>
</dbReference>
<protein>
    <submittedName>
        <fullName evidence="3">Benzoate membrane transport protein</fullName>
    </submittedName>
</protein>
<dbReference type="GO" id="GO:0042925">
    <property type="term" value="F:benzoate transmembrane transporter activity"/>
    <property type="evidence" value="ECO:0007669"/>
    <property type="project" value="InterPro"/>
</dbReference>
<feature type="transmembrane region" description="Helical" evidence="1">
    <location>
        <begin position="48"/>
        <end position="68"/>
    </location>
</feature>
<dbReference type="GO" id="GO:0043565">
    <property type="term" value="F:sequence-specific DNA binding"/>
    <property type="evidence" value="ECO:0007669"/>
    <property type="project" value="InterPro"/>
</dbReference>
<evidence type="ECO:0000256" key="1">
    <source>
        <dbReference type="SAM" id="Phobius"/>
    </source>
</evidence>
<feature type="transmembrane region" description="Helical" evidence="1">
    <location>
        <begin position="213"/>
        <end position="233"/>
    </location>
</feature>
<keyword evidence="1" id="KW-1133">Transmembrane helix</keyword>
<dbReference type="GO" id="GO:0005886">
    <property type="term" value="C:plasma membrane"/>
    <property type="evidence" value="ECO:0007669"/>
    <property type="project" value="TreeGrafter"/>
</dbReference>
<name>A0A4R6RQB4_9BURK</name>
<feature type="transmembrane region" description="Helical" evidence="1">
    <location>
        <begin position="253"/>
        <end position="281"/>
    </location>
</feature>
<evidence type="ECO:0000313" key="3">
    <source>
        <dbReference type="EMBL" id="TDP88435.1"/>
    </source>
</evidence>
<evidence type="ECO:0000313" key="4">
    <source>
        <dbReference type="Proteomes" id="UP000294593"/>
    </source>
</evidence>
<keyword evidence="1" id="KW-0812">Transmembrane</keyword>
<feature type="domain" description="HTH araC/xylS-type" evidence="2">
    <location>
        <begin position="1"/>
        <end position="51"/>
    </location>
</feature>
<feature type="transmembrane region" description="Helical" evidence="1">
    <location>
        <begin position="12"/>
        <end position="36"/>
    </location>
</feature>
<dbReference type="NCBIfam" id="TIGR00843">
    <property type="entry name" value="benE"/>
    <property type="match status" value="1"/>
</dbReference>
<dbReference type="PANTHER" id="PTHR30199:SF0">
    <property type="entry name" value="INNER MEMBRANE PROTEIN YDCO"/>
    <property type="match status" value="1"/>
</dbReference>
<dbReference type="AlphaFoldDB" id="A0A4R6RQB4"/>
<feature type="transmembrane region" description="Helical" evidence="1">
    <location>
        <begin position="353"/>
        <end position="386"/>
    </location>
</feature>
<sequence length="402" mass="41766">MRHLKEMLRDTSLSAVSAGFVATLVGFTSTIALIFHAARSLGATPDQITSWVLALGLGMGLSTLGLSLWTRAPILITWSTPGAAVIAGAATGVSLSEAVGAFLVCGVLMWLCGVTGWFERIMNRIPLALASSLLAGILAKFALLSFAAATPQPLLIVTMLMVYLVGKRWWPRYAVLGVLLGGTAVAAAQGLLDTSQVKLQFAQPVFVMPTWSWHAVLSMGVPLFIVTMASQAVPGVSAIRVSGYQPPVSPLMSWSGITTVLLAPFGGYAFNLAAITAAIVLNPHAHADAGKRYTAAMWAGLFYIAMGLLGGAVAGLLAAFPAALIMGVAGMALLGTIANGLATSLAEPGKREAALITFLVTLSGVTLLGVGSAFWGLVAGVVTLFVEHYRIRPPSHEGPDER</sequence>
<dbReference type="PROSITE" id="PS01124">
    <property type="entry name" value="HTH_ARAC_FAMILY_2"/>
    <property type="match status" value="1"/>
</dbReference>
<dbReference type="Proteomes" id="UP000294593">
    <property type="component" value="Unassembled WGS sequence"/>
</dbReference>
<feature type="transmembrane region" description="Helical" evidence="1">
    <location>
        <begin position="169"/>
        <end position="192"/>
    </location>
</feature>
<feature type="transmembrane region" description="Helical" evidence="1">
    <location>
        <begin position="293"/>
        <end position="314"/>
    </location>
</feature>
<evidence type="ECO:0000259" key="2">
    <source>
        <dbReference type="PROSITE" id="PS01124"/>
    </source>
</evidence>
<dbReference type="InterPro" id="IPR018060">
    <property type="entry name" value="HTH_AraC"/>
</dbReference>
<gene>
    <name evidence="3" type="ORF">EV672_101584</name>
</gene>
<feature type="transmembrane region" description="Helical" evidence="1">
    <location>
        <begin position="320"/>
        <end position="341"/>
    </location>
</feature>
<dbReference type="EMBL" id="SNXW01000001">
    <property type="protein sequence ID" value="TDP88435.1"/>
    <property type="molecule type" value="Genomic_DNA"/>
</dbReference>
<dbReference type="Pfam" id="PF03594">
    <property type="entry name" value="BenE"/>
    <property type="match status" value="1"/>
</dbReference>
<dbReference type="PANTHER" id="PTHR30199">
    <property type="entry name" value="MFS FAMILY TRANSPORTER, PREDICTED SUBSTRATE BENZOATE"/>
    <property type="match status" value="1"/>
</dbReference>
<comment type="caution">
    <text evidence="3">The sequence shown here is derived from an EMBL/GenBank/DDBJ whole genome shotgun (WGS) entry which is preliminary data.</text>
</comment>
<reference evidence="3 4" key="1">
    <citation type="submission" date="2019-03" db="EMBL/GenBank/DDBJ databases">
        <title>Genomic Encyclopedia of Type Strains, Phase IV (KMG-IV): sequencing the most valuable type-strain genomes for metagenomic binning, comparative biology and taxonomic classification.</title>
        <authorList>
            <person name="Goeker M."/>
        </authorList>
    </citation>
    <scope>NUCLEOTIDE SEQUENCE [LARGE SCALE GENOMIC DNA]</scope>
    <source>
        <strain evidence="3 4">DSM 11901</strain>
    </source>
</reference>
<proteinExistence type="predicted"/>
<feature type="transmembrane region" description="Helical" evidence="1">
    <location>
        <begin position="125"/>
        <end position="149"/>
    </location>
</feature>